<reference evidence="2 3" key="1">
    <citation type="submission" date="2024-07" db="EMBL/GenBank/DDBJ databases">
        <title>Chromosome-level genome assembly of the water stick insect Ranatra chinensis (Heteroptera: Nepidae).</title>
        <authorList>
            <person name="Liu X."/>
        </authorList>
    </citation>
    <scope>NUCLEOTIDE SEQUENCE [LARGE SCALE GENOMIC DNA]</scope>
    <source>
        <strain evidence="2">Cailab_2021Rc</strain>
        <tissue evidence="2">Muscle</tissue>
    </source>
</reference>
<feature type="region of interest" description="Disordered" evidence="1">
    <location>
        <begin position="56"/>
        <end position="83"/>
    </location>
</feature>
<evidence type="ECO:0000313" key="2">
    <source>
        <dbReference type="EMBL" id="KAL1131792.1"/>
    </source>
</evidence>
<proteinExistence type="predicted"/>
<feature type="compositionally biased region" description="Basic and acidic residues" evidence="1">
    <location>
        <begin position="56"/>
        <end position="67"/>
    </location>
</feature>
<keyword evidence="3" id="KW-1185">Reference proteome</keyword>
<sequence>MESQSAETCSTRTRSRRRQCCPVGLFVPQKPWGRMSALRVCLLVVALAAAMSGVEGRRSAPPEDGGHQPHSRRAQRKQFIPVPQPRERKPNIVLIMTDDQDVELGHSLVRTSFGQPPSSSVLSTIYEPISGYEDELGGGDGRRKEDDRPSIFYNVPWDVLPSKQDTHVDCFSVSLALNRFRLIAIFSGAVRIYTFNELDMCSGAYIDVDAWIVSRERIYKTAFQWKCETHLADPLMNA</sequence>
<accession>A0ABD0YKN6</accession>
<dbReference type="Proteomes" id="UP001558652">
    <property type="component" value="Unassembled WGS sequence"/>
</dbReference>
<evidence type="ECO:0000256" key="1">
    <source>
        <dbReference type="SAM" id="MobiDB-lite"/>
    </source>
</evidence>
<dbReference type="EMBL" id="JBFDAA010000006">
    <property type="protein sequence ID" value="KAL1131792.1"/>
    <property type="molecule type" value="Genomic_DNA"/>
</dbReference>
<dbReference type="AlphaFoldDB" id="A0ABD0YKN6"/>
<organism evidence="2 3">
    <name type="scientific">Ranatra chinensis</name>
    <dbReference type="NCBI Taxonomy" id="642074"/>
    <lineage>
        <taxon>Eukaryota</taxon>
        <taxon>Metazoa</taxon>
        <taxon>Ecdysozoa</taxon>
        <taxon>Arthropoda</taxon>
        <taxon>Hexapoda</taxon>
        <taxon>Insecta</taxon>
        <taxon>Pterygota</taxon>
        <taxon>Neoptera</taxon>
        <taxon>Paraneoptera</taxon>
        <taxon>Hemiptera</taxon>
        <taxon>Heteroptera</taxon>
        <taxon>Panheteroptera</taxon>
        <taxon>Nepomorpha</taxon>
        <taxon>Nepidae</taxon>
        <taxon>Ranatrinae</taxon>
        <taxon>Ranatra</taxon>
    </lineage>
</organism>
<comment type="caution">
    <text evidence="2">The sequence shown here is derived from an EMBL/GenBank/DDBJ whole genome shotgun (WGS) entry which is preliminary data.</text>
</comment>
<gene>
    <name evidence="2" type="ORF">AAG570_011404</name>
</gene>
<evidence type="ECO:0000313" key="3">
    <source>
        <dbReference type="Proteomes" id="UP001558652"/>
    </source>
</evidence>
<name>A0ABD0YKN6_9HEMI</name>
<protein>
    <submittedName>
        <fullName evidence="2">Uncharacterized protein</fullName>
    </submittedName>
</protein>